<dbReference type="Proteomes" id="UP000019666">
    <property type="component" value="Unassembled WGS sequence"/>
</dbReference>
<protein>
    <submittedName>
        <fullName evidence="1">Mobile element protein</fullName>
    </submittedName>
</protein>
<dbReference type="STRING" id="442562.Rumeso_02492"/>
<keyword evidence="2" id="KW-1185">Reference proteome</keyword>
<accession>A0A017HN92</accession>
<name>A0A017HN92_9RHOB</name>
<proteinExistence type="predicted"/>
<comment type="caution">
    <text evidence="1">The sequence shown here is derived from an EMBL/GenBank/DDBJ whole genome shotgun (WGS) entry which is preliminary data.</text>
</comment>
<organism evidence="1 2">
    <name type="scientific">Rubellimicrobium mesophilum DSM 19309</name>
    <dbReference type="NCBI Taxonomy" id="442562"/>
    <lineage>
        <taxon>Bacteria</taxon>
        <taxon>Pseudomonadati</taxon>
        <taxon>Pseudomonadota</taxon>
        <taxon>Alphaproteobacteria</taxon>
        <taxon>Rhodobacterales</taxon>
        <taxon>Roseobacteraceae</taxon>
        <taxon>Rubellimicrobium</taxon>
    </lineage>
</organism>
<gene>
    <name evidence="1" type="ORF">Rumeso_02492</name>
</gene>
<dbReference type="HOGENOM" id="CLU_055261_14_3_5"/>
<evidence type="ECO:0000313" key="2">
    <source>
        <dbReference type="Proteomes" id="UP000019666"/>
    </source>
</evidence>
<sequence length="44" mass="5124">MERTFAWLGRHRRLSKDYEFRVQSSEALITIAACALMLKRLAPS</sequence>
<evidence type="ECO:0000313" key="1">
    <source>
        <dbReference type="EMBL" id="EYD75947.1"/>
    </source>
</evidence>
<reference evidence="1 2" key="1">
    <citation type="submission" date="2013-02" db="EMBL/GenBank/DDBJ databases">
        <authorList>
            <person name="Fiebig A."/>
            <person name="Goeker M."/>
            <person name="Klenk H.-P.P."/>
        </authorList>
    </citation>
    <scope>NUCLEOTIDE SEQUENCE [LARGE SCALE GENOMIC DNA]</scope>
    <source>
        <strain evidence="1 2">DSM 19309</strain>
    </source>
</reference>
<dbReference type="EMBL" id="AOSK01000063">
    <property type="protein sequence ID" value="EYD75947.1"/>
    <property type="molecule type" value="Genomic_DNA"/>
</dbReference>
<dbReference type="AlphaFoldDB" id="A0A017HN92"/>